<gene>
    <name evidence="1" type="ORF">SAMN04487959_104123</name>
</gene>
<dbReference type="EMBL" id="FOPY01000004">
    <property type="protein sequence ID" value="SFH44773.1"/>
    <property type="molecule type" value="Genomic_DNA"/>
</dbReference>
<dbReference type="STRING" id="442341.SAMN04487959_104123"/>
<dbReference type="RefSeq" id="WP_092844595.1">
    <property type="nucleotide sequence ID" value="NZ_FOPY01000004.1"/>
</dbReference>
<reference evidence="1 2" key="1">
    <citation type="submission" date="2016-10" db="EMBL/GenBank/DDBJ databases">
        <authorList>
            <person name="de Groot N.N."/>
        </authorList>
    </citation>
    <scope>NUCLEOTIDE SEQUENCE [LARGE SCALE GENOMIC DNA]</scope>
    <source>
        <strain evidence="1 2">CGMCC 1.6848</strain>
    </source>
</reference>
<accession>A0A1I3A3U4</accession>
<evidence type="ECO:0000313" key="1">
    <source>
        <dbReference type="EMBL" id="SFH44773.1"/>
    </source>
</evidence>
<dbReference type="Proteomes" id="UP000199040">
    <property type="component" value="Unassembled WGS sequence"/>
</dbReference>
<dbReference type="AlphaFoldDB" id="A0A1I3A3U4"/>
<keyword evidence="2" id="KW-1185">Reference proteome</keyword>
<sequence length="74" mass="8446">MSEPAKADHTLDVEDCQHILSELESVISDAKALMARFEAAGFDESQPDDYFALHELYTRSVKEQQKYTQILLDL</sequence>
<name>A0A1I3A3U4_9GAMM</name>
<proteinExistence type="predicted"/>
<organism evidence="1 2">
    <name type="scientific">Modicisalibacter xianhensis</name>
    <dbReference type="NCBI Taxonomy" id="442341"/>
    <lineage>
        <taxon>Bacteria</taxon>
        <taxon>Pseudomonadati</taxon>
        <taxon>Pseudomonadota</taxon>
        <taxon>Gammaproteobacteria</taxon>
        <taxon>Oceanospirillales</taxon>
        <taxon>Halomonadaceae</taxon>
        <taxon>Modicisalibacter</taxon>
    </lineage>
</organism>
<protein>
    <submittedName>
        <fullName evidence="1">Uncharacterized protein</fullName>
    </submittedName>
</protein>
<evidence type="ECO:0000313" key="2">
    <source>
        <dbReference type="Proteomes" id="UP000199040"/>
    </source>
</evidence>